<dbReference type="OrthoDB" id="5575at2759"/>
<evidence type="ECO:0000313" key="9">
    <source>
        <dbReference type="Proteomes" id="UP000241587"/>
    </source>
</evidence>
<dbReference type="InterPro" id="IPR004179">
    <property type="entry name" value="Sec63-dom"/>
</dbReference>
<accession>A0A2T4GE45</accession>
<feature type="domain" description="SEC63" evidence="7">
    <location>
        <begin position="258"/>
        <end position="586"/>
    </location>
</feature>
<keyword evidence="2 8" id="KW-0645">Protease</keyword>
<dbReference type="SUPFAM" id="SSF55486">
    <property type="entry name" value="Metalloproteases ('zincins'), catalytic domain"/>
    <property type="match status" value="1"/>
</dbReference>
<keyword evidence="9" id="KW-1185">Reference proteome</keyword>
<dbReference type="Proteomes" id="UP000241587">
    <property type="component" value="Unassembled WGS sequence"/>
</dbReference>
<evidence type="ECO:0000259" key="7">
    <source>
        <dbReference type="SMART" id="SM00973"/>
    </source>
</evidence>
<dbReference type="SMART" id="SM00973">
    <property type="entry name" value="Sec63"/>
    <property type="match status" value="1"/>
</dbReference>
<dbReference type="Gene3D" id="1.10.3380.10">
    <property type="entry name" value="Sec63 N-terminal domain-like domain"/>
    <property type="match status" value="1"/>
</dbReference>
<dbReference type="OMA" id="GFPLLHM"/>
<evidence type="ECO:0000256" key="6">
    <source>
        <dbReference type="ARBA" id="ARBA00023049"/>
    </source>
</evidence>
<evidence type="ECO:0000256" key="5">
    <source>
        <dbReference type="ARBA" id="ARBA00022833"/>
    </source>
</evidence>
<name>A0A2T4GE45_FUSCU</name>
<dbReference type="PANTHER" id="PTHR43579:SF1">
    <property type="entry name" value="NEUTRAL METALLOPROTEINASE"/>
    <property type="match status" value="1"/>
</dbReference>
<gene>
    <name evidence="8" type="ORF">FCULG_00010489</name>
</gene>
<comment type="similarity">
    <text evidence="1">Belongs to the peptidase M4 family.</text>
</comment>
<dbReference type="PRINTS" id="PR00730">
    <property type="entry name" value="THERMOLYSIN"/>
</dbReference>
<dbReference type="GO" id="GO:0006508">
    <property type="term" value="P:proteolysis"/>
    <property type="evidence" value="ECO:0007669"/>
    <property type="project" value="UniProtKB-KW"/>
</dbReference>
<proteinExistence type="inferred from homology"/>
<dbReference type="CDD" id="cd09597">
    <property type="entry name" value="M4_TLP"/>
    <property type="match status" value="1"/>
</dbReference>
<evidence type="ECO:0000256" key="2">
    <source>
        <dbReference type="ARBA" id="ARBA00022670"/>
    </source>
</evidence>
<keyword evidence="3" id="KW-0479">Metal-binding</keyword>
<dbReference type="InterPro" id="IPR023612">
    <property type="entry name" value="Peptidase_M4"/>
</dbReference>
<dbReference type="Pfam" id="PF01447">
    <property type="entry name" value="Peptidase_M4"/>
    <property type="match status" value="1"/>
</dbReference>
<keyword evidence="5" id="KW-0862">Zinc</keyword>
<dbReference type="Gene3D" id="3.10.170.10">
    <property type="match status" value="1"/>
</dbReference>
<dbReference type="InterPro" id="IPR001570">
    <property type="entry name" value="Peptidase_M4_C_domain"/>
</dbReference>
<dbReference type="Pfam" id="PF02889">
    <property type="entry name" value="Sec63"/>
    <property type="match status" value="1"/>
</dbReference>
<dbReference type="SUPFAM" id="SSF158702">
    <property type="entry name" value="Sec63 N-terminal domain-like"/>
    <property type="match status" value="1"/>
</dbReference>
<keyword evidence="4" id="KW-0378">Hydrolase</keyword>
<evidence type="ECO:0000313" key="8">
    <source>
        <dbReference type="EMBL" id="PTD01843.1"/>
    </source>
</evidence>
<dbReference type="InterPro" id="IPR027268">
    <property type="entry name" value="Peptidase_M4/M1_CTD_sf"/>
</dbReference>
<dbReference type="EMBL" id="PVEM01000028">
    <property type="protein sequence ID" value="PTD01843.1"/>
    <property type="molecule type" value="Genomic_DNA"/>
</dbReference>
<keyword evidence="6" id="KW-0482">Metalloprotease</keyword>
<dbReference type="GO" id="GO:0004222">
    <property type="term" value="F:metalloendopeptidase activity"/>
    <property type="evidence" value="ECO:0007669"/>
    <property type="project" value="InterPro"/>
</dbReference>
<evidence type="ECO:0000256" key="4">
    <source>
        <dbReference type="ARBA" id="ARBA00022801"/>
    </source>
</evidence>
<evidence type="ECO:0000256" key="1">
    <source>
        <dbReference type="ARBA" id="ARBA00009388"/>
    </source>
</evidence>
<dbReference type="GO" id="GO:0046872">
    <property type="term" value="F:metal ion binding"/>
    <property type="evidence" value="ECO:0007669"/>
    <property type="project" value="UniProtKB-KW"/>
</dbReference>
<dbReference type="Gene3D" id="1.10.390.10">
    <property type="entry name" value="Neutral Protease Domain 2"/>
    <property type="match status" value="1"/>
</dbReference>
<reference evidence="8 9" key="1">
    <citation type="submission" date="2018-02" db="EMBL/GenBank/DDBJ databases">
        <title>Fusarium culmorum secondary metabolites in fungal-bacterial-plant interactions.</title>
        <authorList>
            <person name="Schmidt R."/>
        </authorList>
    </citation>
    <scope>NUCLEOTIDE SEQUENCE [LARGE SCALE GENOMIC DNA]</scope>
    <source>
        <strain evidence="8 9">PV</strain>
    </source>
</reference>
<protein>
    <submittedName>
        <fullName evidence="8">Protease PrtS</fullName>
    </submittedName>
</protein>
<dbReference type="PANTHER" id="PTHR43579">
    <property type="match status" value="1"/>
</dbReference>
<dbReference type="AlphaFoldDB" id="A0A2T4GE45"/>
<sequence>MDVISTVHFGKQYENAFWDPEKLQMIFGDGGEFLNNFVGCIDVIGHELTHAVTTNTSPLDYFGQAGALNEHISDVFGIMVKQDVQDEKSPVADWLIGEDCILPGVKGTALRSMKEPGTAYDDPIFGKDPQVAHMKQFKTTFEDNGGVHIFSGIPNRAFYLASNAFGGYSWEKAGKIWWAAMRSGKIKPRCTFKEFADVTMDCAKELFDDKTAKVIKKAWADVGVLDDVGTESTPGNWCGVFAMSGPQEAASNSQSPASQPSHEIQIRYQLAKSTFKTLCEIKSNPDTVALLKKACSATEFNTFPIQKHETVFFRAINENTGIPFPISEFISKPWHKVILLVQIELTKSGWPNKLKGEARKELHKELSRMCKLLDRVLRCLADILGERGDGRGLQTTLDLLRSVKARVWEKSNNHLLQVEGIGPAKKDRLVKANIKTIKDLSKMEFYHIERILSRNPPFGQTLLYKVAGFPILTLDFEVIGQYTPETPTPLPVSGTQAAGESLWIARAVLGFTNEKTPSWNASVPWVTLVVEGGNGRLVWFWRGSAKRLAGSKEMIIGLSAKSGEQLKVSFACEEIVGTTVKMDVRV</sequence>
<comment type="caution">
    <text evidence="8">The sequence shown here is derived from an EMBL/GenBank/DDBJ whole genome shotgun (WGS) entry which is preliminary data.</text>
</comment>
<dbReference type="InterPro" id="IPR013856">
    <property type="entry name" value="Peptidase_M4_domain"/>
</dbReference>
<dbReference type="Pfam" id="PF02868">
    <property type="entry name" value="Peptidase_M4_C"/>
    <property type="match status" value="1"/>
</dbReference>
<organism evidence="8 9">
    <name type="scientific">Fusarium culmorum</name>
    <dbReference type="NCBI Taxonomy" id="5516"/>
    <lineage>
        <taxon>Eukaryota</taxon>
        <taxon>Fungi</taxon>
        <taxon>Dikarya</taxon>
        <taxon>Ascomycota</taxon>
        <taxon>Pezizomycotina</taxon>
        <taxon>Sordariomycetes</taxon>
        <taxon>Hypocreomycetidae</taxon>
        <taxon>Hypocreales</taxon>
        <taxon>Nectriaceae</taxon>
        <taxon>Fusarium</taxon>
    </lineage>
</organism>
<dbReference type="InterPro" id="IPR052759">
    <property type="entry name" value="Metalloprotease_M4"/>
</dbReference>
<evidence type="ECO:0000256" key="3">
    <source>
        <dbReference type="ARBA" id="ARBA00022723"/>
    </source>
</evidence>